<gene>
    <name evidence="2" type="ORF">RGQ30_11990</name>
</gene>
<feature type="transmembrane region" description="Helical" evidence="1">
    <location>
        <begin position="12"/>
        <end position="31"/>
    </location>
</feature>
<keyword evidence="1" id="KW-0812">Transmembrane</keyword>
<accession>A0AA86IYP6</accession>
<evidence type="ECO:0008006" key="4">
    <source>
        <dbReference type="Google" id="ProtNLM"/>
    </source>
</evidence>
<dbReference type="Proteomes" id="UP001329151">
    <property type="component" value="Chromosome"/>
</dbReference>
<sequence>MIQDNLFNYKRFVFLKWALLLTLVSTFAYLIDQPAIHANGGTWLGYTLGTVGALLILWLMWFGVRKRQYNNQSGNLRGWVSAHIYLGLSLAVVATLHAGFQIGWNIHSLAYILTLTTIGTGVWGLGFYLRYPAEMSNVLNRQSPEQIVTQIESLDREALKLVKNANEMVGRMVSLSLKQGIFQTRANQRSGKVKNCDTDKAVQFLQTEITKADNLSPIYMNQVQRLRALKQLRRYYHMRYWLELWLAVHVPCSFGLLAALIAHVLSVFIYW</sequence>
<feature type="transmembrane region" description="Helical" evidence="1">
    <location>
        <begin position="240"/>
        <end position="270"/>
    </location>
</feature>
<keyword evidence="3" id="KW-1185">Reference proteome</keyword>
<evidence type="ECO:0000256" key="1">
    <source>
        <dbReference type="SAM" id="Phobius"/>
    </source>
</evidence>
<feature type="transmembrane region" description="Helical" evidence="1">
    <location>
        <begin position="84"/>
        <end position="104"/>
    </location>
</feature>
<evidence type="ECO:0000313" key="2">
    <source>
        <dbReference type="EMBL" id="BET25698.1"/>
    </source>
</evidence>
<reference evidence="2 3" key="1">
    <citation type="submission" date="2023-10" db="EMBL/GenBank/DDBJ databases">
        <title>Complete Genome Sequence of Limnobacter thiooxidans CS-K2T, Isolated from freshwater lake sediments in Bavaria, Germany.</title>
        <authorList>
            <person name="Naruki M."/>
            <person name="Watanabe A."/>
            <person name="Warashina T."/>
            <person name="Morita T."/>
            <person name="Arakawa K."/>
        </authorList>
    </citation>
    <scope>NUCLEOTIDE SEQUENCE [LARGE SCALE GENOMIC DNA]</scope>
    <source>
        <strain evidence="2 3">CS-K2</strain>
    </source>
</reference>
<dbReference type="EMBL" id="AP028947">
    <property type="protein sequence ID" value="BET25698.1"/>
    <property type="molecule type" value="Genomic_DNA"/>
</dbReference>
<dbReference type="RefSeq" id="WP_130556772.1">
    <property type="nucleotide sequence ID" value="NZ_AP028947.1"/>
</dbReference>
<keyword evidence="1" id="KW-1133">Transmembrane helix</keyword>
<evidence type="ECO:0000313" key="3">
    <source>
        <dbReference type="Proteomes" id="UP001329151"/>
    </source>
</evidence>
<dbReference type="AlphaFoldDB" id="A0AA86IYP6"/>
<organism evidence="2 3">
    <name type="scientific">Limnobacter thiooxidans</name>
    <dbReference type="NCBI Taxonomy" id="131080"/>
    <lineage>
        <taxon>Bacteria</taxon>
        <taxon>Pseudomonadati</taxon>
        <taxon>Pseudomonadota</taxon>
        <taxon>Betaproteobacteria</taxon>
        <taxon>Burkholderiales</taxon>
        <taxon>Burkholderiaceae</taxon>
        <taxon>Limnobacter</taxon>
    </lineage>
</organism>
<dbReference type="KEGG" id="lto:RGQ30_11990"/>
<keyword evidence="1" id="KW-0472">Membrane</keyword>
<feature type="transmembrane region" description="Helical" evidence="1">
    <location>
        <begin position="110"/>
        <end position="131"/>
    </location>
</feature>
<proteinExistence type="predicted"/>
<name>A0AA86IYP6_9BURK</name>
<protein>
    <recommendedName>
        <fullName evidence="4">Ferric reductase like transmembrane component</fullName>
    </recommendedName>
</protein>
<feature type="transmembrane region" description="Helical" evidence="1">
    <location>
        <begin position="43"/>
        <end position="64"/>
    </location>
</feature>